<comment type="caution">
    <text evidence="7">The sequence shown here is derived from an EMBL/GenBank/DDBJ whole genome shotgun (WGS) entry which is preliminary data.</text>
</comment>
<dbReference type="Gene3D" id="3.30.420.10">
    <property type="entry name" value="Ribonuclease H-like superfamily/Ribonuclease H"/>
    <property type="match status" value="1"/>
</dbReference>
<dbReference type="GO" id="GO:0003676">
    <property type="term" value="F:nucleic acid binding"/>
    <property type="evidence" value="ECO:0007669"/>
    <property type="project" value="InterPro"/>
</dbReference>
<dbReference type="SUPFAM" id="SSF53098">
    <property type="entry name" value="Ribonuclease H-like"/>
    <property type="match status" value="1"/>
</dbReference>
<dbReference type="InterPro" id="IPR006292">
    <property type="entry name" value="RNase_D"/>
</dbReference>
<dbReference type="InterPro" id="IPR002121">
    <property type="entry name" value="HRDC_dom"/>
</dbReference>
<dbReference type="NCBIfam" id="TIGR01388">
    <property type="entry name" value="rnd"/>
    <property type="match status" value="1"/>
</dbReference>
<dbReference type="Proteomes" id="UP001168575">
    <property type="component" value="Unassembled WGS sequence"/>
</dbReference>
<keyword evidence="3" id="KW-0540">Nuclease</keyword>
<dbReference type="InterPro" id="IPR010997">
    <property type="entry name" value="HRDC-like_sf"/>
</dbReference>
<accession>A0AA43UB34</accession>
<evidence type="ECO:0000256" key="2">
    <source>
        <dbReference type="ARBA" id="ARBA00022694"/>
    </source>
</evidence>
<name>A0AA43UB34_9ACTN</name>
<dbReference type="EMBL" id="JAUMVS010000052">
    <property type="protein sequence ID" value="MDO4841827.1"/>
    <property type="molecule type" value="Genomic_DNA"/>
</dbReference>
<dbReference type="InterPro" id="IPR036397">
    <property type="entry name" value="RNaseH_sf"/>
</dbReference>
<evidence type="ECO:0000313" key="8">
    <source>
        <dbReference type="Proteomes" id="UP001168575"/>
    </source>
</evidence>
<keyword evidence="2" id="KW-0819">tRNA processing</keyword>
<dbReference type="PANTHER" id="PTHR47649:SF1">
    <property type="entry name" value="RIBONUCLEASE D"/>
    <property type="match status" value="1"/>
</dbReference>
<dbReference type="Pfam" id="PF00570">
    <property type="entry name" value="HRDC"/>
    <property type="match status" value="1"/>
</dbReference>
<dbReference type="SUPFAM" id="SSF47819">
    <property type="entry name" value="HRDC-like"/>
    <property type="match status" value="2"/>
</dbReference>
<evidence type="ECO:0000313" key="7">
    <source>
        <dbReference type="EMBL" id="MDO4841827.1"/>
    </source>
</evidence>
<evidence type="ECO:0000256" key="5">
    <source>
        <dbReference type="ARBA" id="ARBA00022839"/>
    </source>
</evidence>
<dbReference type="GO" id="GO:0008408">
    <property type="term" value="F:3'-5' exonuclease activity"/>
    <property type="evidence" value="ECO:0007669"/>
    <property type="project" value="InterPro"/>
</dbReference>
<dbReference type="CDD" id="cd06142">
    <property type="entry name" value="RNaseD_exo"/>
    <property type="match status" value="1"/>
</dbReference>
<evidence type="ECO:0000256" key="3">
    <source>
        <dbReference type="ARBA" id="ARBA00022722"/>
    </source>
</evidence>
<dbReference type="GO" id="GO:0008033">
    <property type="term" value="P:tRNA processing"/>
    <property type="evidence" value="ECO:0007669"/>
    <property type="project" value="UniProtKB-KW"/>
</dbReference>
<dbReference type="InterPro" id="IPR012337">
    <property type="entry name" value="RNaseH-like_sf"/>
</dbReference>
<dbReference type="InterPro" id="IPR002562">
    <property type="entry name" value="3'-5'_exonuclease_dom"/>
</dbReference>
<keyword evidence="8" id="KW-1185">Reference proteome</keyword>
<organism evidence="7 8">
    <name type="scientific">Phoenicibacter congonensis</name>
    <dbReference type="NCBI Taxonomy" id="1944646"/>
    <lineage>
        <taxon>Bacteria</taxon>
        <taxon>Bacillati</taxon>
        <taxon>Actinomycetota</taxon>
        <taxon>Coriobacteriia</taxon>
        <taxon>Eggerthellales</taxon>
        <taxon>Eggerthellaceae</taxon>
        <taxon>Phoenicibacter</taxon>
    </lineage>
</organism>
<keyword evidence="5" id="KW-0269">Exonuclease</keyword>
<dbReference type="SMART" id="SM00341">
    <property type="entry name" value="HRDC"/>
    <property type="match status" value="1"/>
</dbReference>
<gene>
    <name evidence="7" type="primary">rnd</name>
    <name evidence="7" type="ORF">Q3982_04020</name>
</gene>
<feature type="domain" description="HRDC" evidence="6">
    <location>
        <begin position="208"/>
        <end position="288"/>
    </location>
</feature>
<dbReference type="PROSITE" id="PS50967">
    <property type="entry name" value="HRDC"/>
    <property type="match status" value="1"/>
</dbReference>
<dbReference type="InterPro" id="IPR044876">
    <property type="entry name" value="HRDC_dom_sf"/>
</dbReference>
<evidence type="ECO:0000256" key="1">
    <source>
        <dbReference type="ARBA" id="ARBA00022490"/>
    </source>
</evidence>
<keyword evidence="4 7" id="KW-0378">Hydrolase</keyword>
<proteinExistence type="predicted"/>
<evidence type="ECO:0000256" key="4">
    <source>
        <dbReference type="ARBA" id="ARBA00022801"/>
    </source>
</evidence>
<dbReference type="PANTHER" id="PTHR47649">
    <property type="entry name" value="RIBONUCLEASE D"/>
    <property type="match status" value="1"/>
</dbReference>
<sequence>MVYIDTTQKLNNFIDKALKSKVIFIDTEFMREKTYYPQLSLIQFQIGDESFIFDPFCFKNIKPLAKVFDAEDVLKVFHASAQDLEILYYETGVVPHPLFDTQLAAAVTDGLNQPGLANLLKKSLGISIDKSEGFTDWNKRPLTEKQLEYAIEDVLYLPELFDYQCKKMKMLGRESWLDYEFVELSRQDRFDEDPRERYMHLKHVNKLKPRQLALARELAAWRENRAKKLNIPRKWVLTDEQVTEICKRDPKTIDALFNVRGVQNSLKISEAREVLDALKAGRKCDKADYPQLADSGAAEENVDDIVFLMNALLKLRATQNCIAQSVIANNHDLVDLARGKRKKSPLLKGWRKELVGQELIDLLDGKIGITCSNGALKVQHLG</sequence>
<evidence type="ECO:0000259" key="6">
    <source>
        <dbReference type="PROSITE" id="PS50967"/>
    </source>
</evidence>
<dbReference type="GO" id="GO:0000166">
    <property type="term" value="F:nucleotide binding"/>
    <property type="evidence" value="ECO:0007669"/>
    <property type="project" value="InterPro"/>
</dbReference>
<dbReference type="Gene3D" id="1.10.150.80">
    <property type="entry name" value="HRDC domain"/>
    <property type="match status" value="1"/>
</dbReference>
<dbReference type="AlphaFoldDB" id="A0AA43UB34"/>
<dbReference type="EC" id="3.1.13.5" evidence="7"/>
<protein>
    <submittedName>
        <fullName evidence="7">Ribonuclease D</fullName>
        <ecNumber evidence="7">3.1.13.5</ecNumber>
    </submittedName>
</protein>
<dbReference type="InterPro" id="IPR051086">
    <property type="entry name" value="RNase_D-like"/>
</dbReference>
<dbReference type="SMART" id="SM00474">
    <property type="entry name" value="35EXOc"/>
    <property type="match status" value="1"/>
</dbReference>
<dbReference type="Pfam" id="PF01612">
    <property type="entry name" value="DNA_pol_A_exo1"/>
    <property type="match status" value="1"/>
</dbReference>
<dbReference type="GO" id="GO:0033890">
    <property type="term" value="F:ribonuclease D activity"/>
    <property type="evidence" value="ECO:0007669"/>
    <property type="project" value="UniProtKB-EC"/>
</dbReference>
<reference evidence="7" key="1">
    <citation type="submission" date="2023-07" db="EMBL/GenBank/DDBJ databases">
        <title>Between Cages and Wild: Unraveling the Impact of Captivity on Animal Microbiomes and Antimicrobial Resistance.</title>
        <authorList>
            <person name="Schmartz G.P."/>
            <person name="Rehner J."/>
            <person name="Schuff M.J."/>
            <person name="Becker S.L."/>
            <person name="Kravczyk M."/>
            <person name="Gurevich A."/>
            <person name="Francke R."/>
            <person name="Mueller R."/>
            <person name="Keller V."/>
            <person name="Keller A."/>
        </authorList>
    </citation>
    <scope>NUCLEOTIDE SEQUENCE</scope>
    <source>
        <strain evidence="7">S12M_St_49</strain>
    </source>
</reference>
<keyword evidence="1" id="KW-0963">Cytoplasm</keyword>